<comment type="similarity">
    <text evidence="1 2">Belongs to the VPS51 family.</text>
</comment>
<dbReference type="GO" id="GO:0032456">
    <property type="term" value="P:endocytic recycling"/>
    <property type="evidence" value="ECO:0007669"/>
    <property type="project" value="TreeGrafter"/>
</dbReference>
<comment type="subcellular location">
    <subcellularLocation>
        <location evidence="2">Golgi apparatus</location>
        <location evidence="2">trans-Golgi network</location>
    </subcellularLocation>
</comment>
<dbReference type="GO" id="GO:0016020">
    <property type="term" value="C:membrane"/>
    <property type="evidence" value="ECO:0007669"/>
    <property type="project" value="TreeGrafter"/>
</dbReference>
<feature type="region of interest" description="Disordered" evidence="3">
    <location>
        <begin position="295"/>
        <end position="315"/>
    </location>
</feature>
<dbReference type="GO" id="GO:0015031">
    <property type="term" value="P:protein transport"/>
    <property type="evidence" value="ECO:0007669"/>
    <property type="project" value="UniProtKB-UniRule"/>
</dbReference>
<protein>
    <recommendedName>
        <fullName evidence="2">Vacuolar protein sorting-associated protein 51 homolog</fullName>
    </recommendedName>
</protein>
<accession>A0A3P6DK21</accession>
<reference evidence="4" key="1">
    <citation type="submission" date="2018-11" db="EMBL/GenBank/DDBJ databases">
        <authorList>
            <consortium name="Genoscope - CEA"/>
            <person name="William W."/>
        </authorList>
    </citation>
    <scope>NUCLEOTIDE SEQUENCE</scope>
</reference>
<dbReference type="GO" id="GO:0048193">
    <property type="term" value="P:Golgi vesicle transport"/>
    <property type="evidence" value="ECO:0007669"/>
    <property type="project" value="TreeGrafter"/>
</dbReference>
<comment type="function">
    <text evidence="2">Acts as component of the GARP complex that is involved in retrograde transport from early and late endosomes to the trans-Golgi network (TGN).</text>
</comment>
<dbReference type="GO" id="GO:0007030">
    <property type="term" value="P:Golgi organization"/>
    <property type="evidence" value="ECO:0007669"/>
    <property type="project" value="UniProtKB-UniRule"/>
</dbReference>
<name>A0A3P6DK21_BRAOL</name>
<evidence type="ECO:0000256" key="3">
    <source>
        <dbReference type="SAM" id="MobiDB-lite"/>
    </source>
</evidence>
<dbReference type="GO" id="GO:0007041">
    <property type="term" value="P:lysosomal transport"/>
    <property type="evidence" value="ECO:0007669"/>
    <property type="project" value="TreeGrafter"/>
</dbReference>
<dbReference type="EMBL" id="LR031875">
    <property type="protein sequence ID" value="VDD27770.1"/>
    <property type="molecule type" value="Genomic_DNA"/>
</dbReference>
<keyword evidence="2" id="KW-0333">Golgi apparatus</keyword>
<organism evidence="4">
    <name type="scientific">Brassica oleracea</name>
    <name type="common">Wild cabbage</name>
    <dbReference type="NCBI Taxonomy" id="3712"/>
    <lineage>
        <taxon>Eukaryota</taxon>
        <taxon>Viridiplantae</taxon>
        <taxon>Streptophyta</taxon>
        <taxon>Embryophyta</taxon>
        <taxon>Tracheophyta</taxon>
        <taxon>Spermatophyta</taxon>
        <taxon>Magnoliopsida</taxon>
        <taxon>eudicotyledons</taxon>
        <taxon>Gunneridae</taxon>
        <taxon>Pentapetalae</taxon>
        <taxon>rosids</taxon>
        <taxon>malvids</taxon>
        <taxon>Brassicales</taxon>
        <taxon>Brassicaceae</taxon>
        <taxon>Brassiceae</taxon>
        <taxon>Brassica</taxon>
    </lineage>
</organism>
<comment type="subunit">
    <text evidence="2">Component of the Golgi-associated retrograde protein (GARP) complex.</text>
</comment>
<proteinExistence type="inferred from homology"/>
<evidence type="ECO:0000256" key="1">
    <source>
        <dbReference type="ARBA" id="ARBA00006080"/>
    </source>
</evidence>
<dbReference type="Pfam" id="PF08700">
    <property type="entry name" value="VPS51_Exo84_N"/>
    <property type="match status" value="1"/>
</dbReference>
<feature type="region of interest" description="Disordered" evidence="3">
    <location>
        <begin position="599"/>
        <end position="634"/>
    </location>
</feature>
<dbReference type="GO" id="GO:0042147">
    <property type="term" value="P:retrograde transport, endosome to Golgi"/>
    <property type="evidence" value="ECO:0007669"/>
    <property type="project" value="UniProtKB-UniRule"/>
</dbReference>
<dbReference type="GO" id="GO:0000938">
    <property type="term" value="C:GARP complex"/>
    <property type="evidence" value="ECO:0007669"/>
    <property type="project" value="UniProtKB-UniRule"/>
</dbReference>
<dbReference type="GO" id="GO:1990745">
    <property type="term" value="C:EARP complex"/>
    <property type="evidence" value="ECO:0007669"/>
    <property type="project" value="TreeGrafter"/>
</dbReference>
<dbReference type="GO" id="GO:0005829">
    <property type="term" value="C:cytosol"/>
    <property type="evidence" value="ECO:0007669"/>
    <property type="project" value="GOC"/>
</dbReference>
<keyword evidence="2" id="KW-0653">Protein transport</keyword>
<gene>
    <name evidence="4" type="ORF">BOLC9T53093H</name>
</gene>
<dbReference type="AlphaFoldDB" id="A0A3P6DK21"/>
<evidence type="ECO:0000313" key="4">
    <source>
        <dbReference type="EMBL" id="VDD27770.1"/>
    </source>
</evidence>
<dbReference type="InterPro" id="IPR014812">
    <property type="entry name" value="Vps51"/>
</dbReference>
<dbReference type="PANTHER" id="PTHR15954">
    <property type="entry name" value="VACUOLAR PROTEIN SORTING-ASSOCIATED PROTEIN 51 HOMOLOG"/>
    <property type="match status" value="1"/>
</dbReference>
<evidence type="ECO:0000256" key="2">
    <source>
        <dbReference type="RuleBase" id="RU368010"/>
    </source>
</evidence>
<keyword evidence="2" id="KW-0445">Lipid transport</keyword>
<dbReference type="PANTHER" id="PTHR15954:SF4">
    <property type="entry name" value="VACUOLAR PROTEIN SORTING-ASSOCIATED PROTEIN 51 HOMOLOG"/>
    <property type="match status" value="1"/>
</dbReference>
<feature type="compositionally biased region" description="Basic and acidic residues" evidence="3">
    <location>
        <begin position="295"/>
        <end position="306"/>
    </location>
</feature>
<keyword evidence="2" id="KW-0813">Transport</keyword>
<sequence>MATEAAPMDEKAKRMRDLLSSFYTPDPSISTPTSSISTSFDNINGPSFDADQYMDLMVSLPISIRFRLRFGFGFEEKKNIKKSNLDVLLQRHVQMAAEIKNLDTDLQMLVYENYNKFISATDTIKRMKSNIFGMEGNMDQLLHKIMSVQSRSDGVNTSLFEKREHIEKLHRTRNLLRKVQQFIYDLPARLQKCIKSEAYGDAVRFYTGAMPILKVYGDTSFKDCRRASEEAIETIIKNLQTKLFSDSESIQARAEAAVLLKQLDVPVDSLKDKLLEKLEQSLDGLQINPEEASKLAEHNVSSKDEESNNQGPAKIHEDAVRGFSEAMRAYREIFPDSEERLFKLARALTTTHFENMELYIRKRVSAADFLGILRIIWEDVVLMDEVLPEAALSDLSAEAAQVTLKQFVARTFSHLQQDISDTLLKFDINQKEVVDGEVLKVVLEASGKAEFRQLLDENTGIFVKMNDLLIGWIQKGFQDFFSEKIHAGLILVLAQLSVVIEQKVIPRIAEEITASFSGGNSQEFIPGELCRVFHAASEKLLQHYIDTRTQKISNVLRKRFKTPNWVKHKEPREVHMYVDMLLQQLEEVGKEVKQILPQGTFRKHKRSDSNGSNTTTSSRSTTLHSDKMARSNSQRARSQLFETHLAKLFKQKVEIFTKVEFTQESVVTTTVKLCLKSLQEYVRLQTFNRSGFQQIQLDIQFLKAPLKETVEDEAAIDFLLDEVIVAASERCLDVTPLEPPILDKLIQAKLAKSKEHNNNNNKTTVSS</sequence>
<dbReference type="GO" id="GO:0006869">
    <property type="term" value="P:lipid transport"/>
    <property type="evidence" value="ECO:0007669"/>
    <property type="project" value="UniProtKB-UniRule"/>
</dbReference>
<feature type="compositionally biased region" description="Low complexity" evidence="3">
    <location>
        <begin position="609"/>
        <end position="622"/>
    </location>
</feature>